<proteinExistence type="predicted"/>
<protein>
    <recommendedName>
        <fullName evidence="6">Transmembrane protein</fullName>
    </recommendedName>
</protein>
<accession>A0AAD2G2L8</accession>
<evidence type="ECO:0000313" key="4">
    <source>
        <dbReference type="EMBL" id="CAJ1960485.1"/>
    </source>
</evidence>
<feature type="transmembrane region" description="Helical" evidence="2">
    <location>
        <begin position="192"/>
        <end position="211"/>
    </location>
</feature>
<dbReference type="AlphaFoldDB" id="A0AAD2G2L8"/>
<evidence type="ECO:0000256" key="1">
    <source>
        <dbReference type="SAM" id="MobiDB-lite"/>
    </source>
</evidence>
<feature type="signal peptide" evidence="3">
    <location>
        <begin position="1"/>
        <end position="21"/>
    </location>
</feature>
<feature type="transmembrane region" description="Helical" evidence="2">
    <location>
        <begin position="254"/>
        <end position="271"/>
    </location>
</feature>
<dbReference type="EMBL" id="CAKOGP040002059">
    <property type="protein sequence ID" value="CAJ1960485.1"/>
    <property type="molecule type" value="Genomic_DNA"/>
</dbReference>
<keyword evidence="2" id="KW-0472">Membrane</keyword>
<comment type="caution">
    <text evidence="4">The sequence shown here is derived from an EMBL/GenBank/DDBJ whole genome shotgun (WGS) entry which is preliminary data.</text>
</comment>
<evidence type="ECO:0000313" key="5">
    <source>
        <dbReference type="Proteomes" id="UP001295423"/>
    </source>
</evidence>
<reference evidence="4" key="1">
    <citation type="submission" date="2023-08" db="EMBL/GenBank/DDBJ databases">
        <authorList>
            <person name="Audoor S."/>
            <person name="Bilcke G."/>
        </authorList>
    </citation>
    <scope>NUCLEOTIDE SEQUENCE</scope>
</reference>
<keyword evidence="5" id="KW-1185">Reference proteome</keyword>
<dbReference type="Proteomes" id="UP001295423">
    <property type="component" value="Unassembled WGS sequence"/>
</dbReference>
<gene>
    <name evidence="4" type="ORF">CYCCA115_LOCUS18755</name>
</gene>
<feature type="chain" id="PRO_5041967300" description="Transmembrane protein" evidence="3">
    <location>
        <begin position="22"/>
        <end position="389"/>
    </location>
</feature>
<evidence type="ECO:0000256" key="2">
    <source>
        <dbReference type="SAM" id="Phobius"/>
    </source>
</evidence>
<keyword evidence="3" id="KW-0732">Signal</keyword>
<sequence length="389" mass="42460">MGTIWSIGFCTALILCAPASAKKNAQAPNDFLPHRNQYDQSSQHRADVASSQFPPPPPSSMLPRFPSNQEDLSAKFSADGVFDGNTALDDETWGLKSSRIRSEASRSSAQVSPKTRQDSFGTSDLAIHYDFPAVVETQNSEDKDLSQQFSSARRDKITGYMSSTNGRIQVVSSASFIGGGAGLFVAKSIIPFAANLMGVLGAAIFFVGSFFRTPFGELVRALGLSLILVLQRTSNVRKKYPTWRRPGDVNFSMLYSLLAMSFIGSFCGGSIPIIPTWIGSLAGTGMCAFLCTLSSAKGDLCRTMGMRIVALLQELWHIQTELRIIPKAAVVTSQVIDKMMLFDRQHRIKDRFLSLATRAYEKITSEIQDDGGSPRSSPPTSRREDDLGN</sequence>
<organism evidence="4 5">
    <name type="scientific">Cylindrotheca closterium</name>
    <dbReference type="NCBI Taxonomy" id="2856"/>
    <lineage>
        <taxon>Eukaryota</taxon>
        <taxon>Sar</taxon>
        <taxon>Stramenopiles</taxon>
        <taxon>Ochrophyta</taxon>
        <taxon>Bacillariophyta</taxon>
        <taxon>Bacillariophyceae</taxon>
        <taxon>Bacillariophycidae</taxon>
        <taxon>Bacillariales</taxon>
        <taxon>Bacillariaceae</taxon>
        <taxon>Cylindrotheca</taxon>
    </lineage>
</organism>
<evidence type="ECO:0000256" key="3">
    <source>
        <dbReference type="SAM" id="SignalP"/>
    </source>
</evidence>
<feature type="compositionally biased region" description="Basic and acidic residues" evidence="1">
    <location>
        <begin position="32"/>
        <end position="47"/>
    </location>
</feature>
<evidence type="ECO:0008006" key="6">
    <source>
        <dbReference type="Google" id="ProtNLM"/>
    </source>
</evidence>
<keyword evidence="2" id="KW-1133">Transmembrane helix</keyword>
<feature type="region of interest" description="Disordered" evidence="1">
    <location>
        <begin position="365"/>
        <end position="389"/>
    </location>
</feature>
<name>A0AAD2G2L8_9STRA</name>
<feature type="transmembrane region" description="Helical" evidence="2">
    <location>
        <begin position="277"/>
        <end position="296"/>
    </location>
</feature>
<feature type="region of interest" description="Disordered" evidence="1">
    <location>
        <begin position="27"/>
        <end position="67"/>
    </location>
</feature>
<keyword evidence="2" id="KW-0812">Transmembrane</keyword>